<name>A0A7C1CVI0_9BACT</name>
<dbReference type="EMBL" id="DSBT01000409">
    <property type="protein sequence ID" value="HDP79097.1"/>
    <property type="molecule type" value="Genomic_DNA"/>
</dbReference>
<dbReference type="Proteomes" id="UP000886198">
    <property type="component" value="Unassembled WGS sequence"/>
</dbReference>
<gene>
    <name evidence="2" type="ORF">ENN47_13170</name>
</gene>
<feature type="non-terminal residue" evidence="2">
    <location>
        <position position="1"/>
    </location>
</feature>
<evidence type="ECO:0000259" key="1">
    <source>
        <dbReference type="Pfam" id="PF00534"/>
    </source>
</evidence>
<sequence length="215" mass="24131">GYEEGRSLFLTHGVGVDIDKYQLPKEVRVAARRMLGIYEESVVFICIGELNKNKNQKWLLEAWKEIQDGNCMLLIVGDGKLRSKLQTFVKERDIDKVLFLGFRGDIPELLAASDVLVSVSKTEGLPKNVMEAMASGKPVIKTNVRGTRDLVKDNETGLLVAPGSGHQLAEAMVTLSKNEKLRCEFGMKGRQLIDEFSIECVLGEMNAQYWRNARR</sequence>
<reference evidence="2" key="1">
    <citation type="journal article" date="2020" name="mSystems">
        <title>Genome- and Community-Level Interaction Insights into Carbon Utilization and Element Cycling Functions of Hydrothermarchaeota in Hydrothermal Sediment.</title>
        <authorList>
            <person name="Zhou Z."/>
            <person name="Liu Y."/>
            <person name="Xu W."/>
            <person name="Pan J."/>
            <person name="Luo Z.H."/>
            <person name="Li M."/>
        </authorList>
    </citation>
    <scope>NUCLEOTIDE SEQUENCE [LARGE SCALE GENOMIC DNA]</scope>
    <source>
        <strain evidence="2">SpSt-1179</strain>
    </source>
</reference>
<comment type="caution">
    <text evidence="2">The sequence shown here is derived from an EMBL/GenBank/DDBJ whole genome shotgun (WGS) entry which is preliminary data.</text>
</comment>
<dbReference type="GO" id="GO:0016757">
    <property type="term" value="F:glycosyltransferase activity"/>
    <property type="evidence" value="ECO:0007669"/>
    <property type="project" value="InterPro"/>
</dbReference>
<organism evidence="2">
    <name type="scientific">Mesotoga infera</name>
    <dbReference type="NCBI Taxonomy" id="1236046"/>
    <lineage>
        <taxon>Bacteria</taxon>
        <taxon>Thermotogati</taxon>
        <taxon>Thermotogota</taxon>
        <taxon>Thermotogae</taxon>
        <taxon>Kosmotogales</taxon>
        <taxon>Kosmotogaceae</taxon>
        <taxon>Mesotoga</taxon>
    </lineage>
</organism>
<accession>A0A7C1CVI0</accession>
<dbReference type="InterPro" id="IPR001296">
    <property type="entry name" value="Glyco_trans_1"/>
</dbReference>
<protein>
    <submittedName>
        <fullName evidence="2">Glycosyltransferase</fullName>
    </submittedName>
</protein>
<dbReference type="AlphaFoldDB" id="A0A7C1CVI0"/>
<dbReference type="PANTHER" id="PTHR12526:SF630">
    <property type="entry name" value="GLYCOSYLTRANSFERASE"/>
    <property type="match status" value="1"/>
</dbReference>
<dbReference type="Gene3D" id="3.40.50.2000">
    <property type="entry name" value="Glycogen Phosphorylase B"/>
    <property type="match status" value="1"/>
</dbReference>
<proteinExistence type="predicted"/>
<feature type="domain" description="Glycosyl transferase family 1" evidence="1">
    <location>
        <begin position="32"/>
        <end position="191"/>
    </location>
</feature>
<dbReference type="Pfam" id="PF00534">
    <property type="entry name" value="Glycos_transf_1"/>
    <property type="match status" value="1"/>
</dbReference>
<dbReference type="SUPFAM" id="SSF53756">
    <property type="entry name" value="UDP-Glycosyltransferase/glycogen phosphorylase"/>
    <property type="match status" value="1"/>
</dbReference>
<dbReference type="PANTHER" id="PTHR12526">
    <property type="entry name" value="GLYCOSYLTRANSFERASE"/>
    <property type="match status" value="1"/>
</dbReference>
<evidence type="ECO:0000313" key="2">
    <source>
        <dbReference type="EMBL" id="HDP79097.1"/>
    </source>
</evidence>